<protein>
    <submittedName>
        <fullName evidence="1">DUF2290 domain-containing protein</fullName>
    </submittedName>
</protein>
<organism evidence="1 2">
    <name type="scientific">Stutzerimonas stutzeri</name>
    <name type="common">Pseudomonas stutzeri</name>
    <dbReference type="NCBI Taxonomy" id="316"/>
    <lineage>
        <taxon>Bacteria</taxon>
        <taxon>Pseudomonadati</taxon>
        <taxon>Pseudomonadota</taxon>
        <taxon>Gammaproteobacteria</taxon>
        <taxon>Pseudomonadales</taxon>
        <taxon>Pseudomonadaceae</taxon>
        <taxon>Stutzerimonas</taxon>
    </lineage>
</organism>
<accession>A0AA42T9Z9</accession>
<comment type="caution">
    <text evidence="1">The sequence shown here is derived from an EMBL/GenBank/DDBJ whole genome shotgun (WGS) entry which is preliminary data.</text>
</comment>
<dbReference type="EMBL" id="JAOCAE010000003">
    <property type="protein sequence ID" value="MDH1235393.1"/>
    <property type="molecule type" value="Genomic_DNA"/>
</dbReference>
<proteinExistence type="predicted"/>
<name>A0AA42T9Z9_STUST</name>
<gene>
    <name evidence="1" type="ORF">N5C32_04995</name>
</gene>
<reference evidence="1" key="1">
    <citation type="submission" date="2022-09" db="EMBL/GenBank/DDBJ databases">
        <title>Intensive care unit water sources are persistently colonized with multi-drug resistant bacteria and are the site of extensive horizontal gene transfer of antibiotic resistance genes.</title>
        <authorList>
            <person name="Diorio-Toth L."/>
        </authorList>
    </citation>
    <scope>NUCLEOTIDE SEQUENCE</scope>
    <source>
        <strain evidence="1">GD03947</strain>
    </source>
</reference>
<dbReference type="RefSeq" id="WP_279641179.1">
    <property type="nucleotide sequence ID" value="NZ_JAOCAE010000003.1"/>
</dbReference>
<dbReference type="InterPro" id="IPR018742">
    <property type="entry name" value="DUF2290"/>
</dbReference>
<dbReference type="Proteomes" id="UP001158500">
    <property type="component" value="Unassembled WGS sequence"/>
</dbReference>
<sequence length="226" mass="26091">MRFANACQGLINALERLRPIVQSDNTLVMQGERTISWRGRRPGILTGLYYPFEYQALIDSQQYSILLQDGSFFQFYYSFSNDESLIGARLAFYPRPLPVKDGIEEFFEGAQRAIDREDNEIYEHLYNWTEIIEQLDILPANTSHLRFDYDPSAKSHCKAHIQFSGINDLRIPADFVPLPLGFINFCEDIFWPGDKLNLEALMFEARNRLTLDHPGDLISLSSLTPK</sequence>
<evidence type="ECO:0000313" key="2">
    <source>
        <dbReference type="Proteomes" id="UP001158500"/>
    </source>
</evidence>
<dbReference type="AlphaFoldDB" id="A0AA42T9Z9"/>
<dbReference type="Pfam" id="PF10053">
    <property type="entry name" value="DUF2290"/>
    <property type="match status" value="1"/>
</dbReference>
<evidence type="ECO:0000313" key="1">
    <source>
        <dbReference type="EMBL" id="MDH1235393.1"/>
    </source>
</evidence>